<organism evidence="3 4">
    <name type="scientific">Seohaeicola zhoushanensis</name>
    <dbReference type="NCBI Taxonomy" id="1569283"/>
    <lineage>
        <taxon>Bacteria</taxon>
        <taxon>Pseudomonadati</taxon>
        <taxon>Pseudomonadota</taxon>
        <taxon>Alphaproteobacteria</taxon>
        <taxon>Rhodobacterales</taxon>
        <taxon>Roseobacteraceae</taxon>
        <taxon>Seohaeicola</taxon>
    </lineage>
</organism>
<name>A0A8J3M8B7_9RHOB</name>
<protein>
    <submittedName>
        <fullName evidence="3">Methyltransferase</fullName>
    </submittedName>
</protein>
<evidence type="ECO:0000259" key="2">
    <source>
        <dbReference type="Pfam" id="PF08241"/>
    </source>
</evidence>
<comment type="caution">
    <text evidence="3">The sequence shown here is derived from an EMBL/GenBank/DDBJ whole genome shotgun (WGS) entry which is preliminary data.</text>
</comment>
<dbReference type="InterPro" id="IPR013216">
    <property type="entry name" value="Methyltransf_11"/>
</dbReference>
<feature type="domain" description="Methyltransferase type 11" evidence="2">
    <location>
        <begin position="150"/>
        <end position="241"/>
    </location>
</feature>
<dbReference type="InterPro" id="IPR011990">
    <property type="entry name" value="TPR-like_helical_dom_sf"/>
</dbReference>
<sequence length="318" mass="34389">MNVVARPFPSGDPAADRRVEFAETMAQDGDLDAAIEVLTGAMALVPDWAAGWYRLGEWLEQAGRRELAAVAWQKAMAADPADRLGAGLRWALAREVRTVETMPSSFVELLFDDYAPRFDTALVDRLNYRGPWLLMEALGRAGFRRAGRALDLGCGTGLMGEVLRGSVGWLEGWDISAGMLAEAKAKGVYDQLDKRDITELELGAERFDLIAAADVFMYVGALERVVAWCAGSLAPGGRLAFTVERGTQPVELRETRRFAHSPDYIRALMADAGFGAVSLSDCVVRQDRGTDVAALCVVAEAQMAARDLEGDGDTAALV</sequence>
<dbReference type="CDD" id="cd02440">
    <property type="entry name" value="AdoMet_MTases"/>
    <property type="match status" value="1"/>
</dbReference>
<proteinExistence type="predicted"/>
<evidence type="ECO:0000313" key="3">
    <source>
        <dbReference type="EMBL" id="GHF51704.1"/>
    </source>
</evidence>
<dbReference type="Gene3D" id="3.40.50.150">
    <property type="entry name" value="Vaccinia Virus protein VP39"/>
    <property type="match status" value="1"/>
</dbReference>
<accession>A0A8J3M8B7</accession>
<dbReference type="EMBL" id="BNCJ01000005">
    <property type="protein sequence ID" value="GHF51704.1"/>
    <property type="molecule type" value="Genomic_DNA"/>
</dbReference>
<evidence type="ECO:0000256" key="1">
    <source>
        <dbReference type="PROSITE-ProRule" id="PRU00339"/>
    </source>
</evidence>
<dbReference type="AlphaFoldDB" id="A0A8J3M8B7"/>
<keyword evidence="1" id="KW-0802">TPR repeat</keyword>
<dbReference type="SUPFAM" id="SSF53335">
    <property type="entry name" value="S-adenosyl-L-methionine-dependent methyltransferases"/>
    <property type="match status" value="1"/>
</dbReference>
<gene>
    <name evidence="3" type="ORF">GCM10017056_24380</name>
</gene>
<dbReference type="InterPro" id="IPR029063">
    <property type="entry name" value="SAM-dependent_MTases_sf"/>
</dbReference>
<keyword evidence="3" id="KW-0489">Methyltransferase</keyword>
<reference evidence="3" key="1">
    <citation type="journal article" date="2014" name="Int. J. Syst. Evol. Microbiol.">
        <title>Complete genome sequence of Corynebacterium casei LMG S-19264T (=DSM 44701T), isolated from a smear-ripened cheese.</title>
        <authorList>
            <consortium name="US DOE Joint Genome Institute (JGI-PGF)"/>
            <person name="Walter F."/>
            <person name="Albersmeier A."/>
            <person name="Kalinowski J."/>
            <person name="Ruckert C."/>
        </authorList>
    </citation>
    <scope>NUCLEOTIDE SEQUENCE</scope>
    <source>
        <strain evidence="3">KCTC 42650</strain>
    </source>
</reference>
<dbReference type="Gene3D" id="1.25.40.10">
    <property type="entry name" value="Tetratricopeptide repeat domain"/>
    <property type="match status" value="1"/>
</dbReference>
<dbReference type="GO" id="GO:0032259">
    <property type="term" value="P:methylation"/>
    <property type="evidence" value="ECO:0007669"/>
    <property type="project" value="UniProtKB-KW"/>
</dbReference>
<keyword evidence="3" id="KW-0808">Transferase</keyword>
<dbReference type="Pfam" id="PF08241">
    <property type="entry name" value="Methyltransf_11"/>
    <property type="match status" value="1"/>
</dbReference>
<dbReference type="PROSITE" id="PS50005">
    <property type="entry name" value="TPR"/>
    <property type="match status" value="1"/>
</dbReference>
<dbReference type="Proteomes" id="UP000626220">
    <property type="component" value="Unassembled WGS sequence"/>
</dbReference>
<evidence type="ECO:0000313" key="4">
    <source>
        <dbReference type="Proteomes" id="UP000626220"/>
    </source>
</evidence>
<reference evidence="3" key="2">
    <citation type="submission" date="2020-09" db="EMBL/GenBank/DDBJ databases">
        <authorList>
            <person name="Sun Q."/>
            <person name="Kim S."/>
        </authorList>
    </citation>
    <scope>NUCLEOTIDE SEQUENCE</scope>
    <source>
        <strain evidence="3">KCTC 42650</strain>
    </source>
</reference>
<dbReference type="InterPro" id="IPR019734">
    <property type="entry name" value="TPR_rpt"/>
</dbReference>
<keyword evidence="4" id="KW-1185">Reference proteome</keyword>
<dbReference type="GO" id="GO:0010420">
    <property type="term" value="F:polyprenyldihydroxybenzoate methyltransferase activity"/>
    <property type="evidence" value="ECO:0007669"/>
    <property type="project" value="TreeGrafter"/>
</dbReference>
<dbReference type="PANTHER" id="PTHR43464">
    <property type="entry name" value="METHYLTRANSFERASE"/>
    <property type="match status" value="1"/>
</dbReference>
<dbReference type="PANTHER" id="PTHR43464:SF23">
    <property type="entry name" value="JUVENILE HORMONE ACID O-METHYLTRANSFERASE"/>
    <property type="match status" value="1"/>
</dbReference>
<dbReference type="SUPFAM" id="SSF48452">
    <property type="entry name" value="TPR-like"/>
    <property type="match status" value="1"/>
</dbReference>
<feature type="repeat" description="TPR" evidence="1">
    <location>
        <begin position="49"/>
        <end position="82"/>
    </location>
</feature>